<evidence type="ECO:0000313" key="2">
    <source>
        <dbReference type="Proteomes" id="UP001589536"/>
    </source>
</evidence>
<dbReference type="EMBL" id="JBHMBH010000029">
    <property type="protein sequence ID" value="MFB9715309.1"/>
    <property type="molecule type" value="Genomic_DNA"/>
</dbReference>
<dbReference type="Pfam" id="PF19459">
    <property type="entry name" value="DUF5996"/>
    <property type="match status" value="1"/>
</dbReference>
<dbReference type="InterPro" id="IPR046038">
    <property type="entry name" value="DUF5996"/>
</dbReference>
<proteinExistence type="predicted"/>
<comment type="caution">
    <text evidence="1">The sequence shown here is derived from an EMBL/GenBank/DDBJ whole genome shotgun (WGS) entry which is preliminary data.</text>
</comment>
<sequence length="305" mass="33921">MNTAGSGAWPYLPIAQWQDTRDTLQLFTQIVGKVSLTNAPLVNHWWNCALRVTARGLSTTLMPHPGGQRFQIDFDFQAHRLEIVTTSGTVRSFGLIALSVADFYTSLLRCLDELGLATEFWPVPVEIAGAVPFAEDRTHASYNAGEVRRFWLTLIEADRVFTMFRGRFLGKASPVHLFWGALDLAVSRFSGRPAPPHPGGAPNCGPRVMLEAYSHEVCSAGYWPGGDPEGIFYSYVYPEPEGYREFPIRPAGAYFSAELGEFVLPYPLVRTAADPDSVLLEFLQSTYEAAASCAHWNRRALERLN</sequence>
<dbReference type="Proteomes" id="UP001589536">
    <property type="component" value="Unassembled WGS sequence"/>
</dbReference>
<gene>
    <name evidence="1" type="ORF">ACFFPI_14420</name>
</gene>
<reference evidence="1 2" key="1">
    <citation type="submission" date="2024-09" db="EMBL/GenBank/DDBJ databases">
        <authorList>
            <person name="Sun Q."/>
            <person name="Mori K."/>
        </authorList>
    </citation>
    <scope>NUCLEOTIDE SEQUENCE [LARGE SCALE GENOMIC DNA]</scope>
    <source>
        <strain evidence="1 2">JCM 13519</strain>
    </source>
</reference>
<accession>A0ABV5UT00</accession>
<keyword evidence="2" id="KW-1185">Reference proteome</keyword>
<evidence type="ECO:0000313" key="1">
    <source>
        <dbReference type="EMBL" id="MFB9715309.1"/>
    </source>
</evidence>
<protein>
    <submittedName>
        <fullName evidence="1">DUF5996 family protein</fullName>
    </submittedName>
</protein>
<name>A0ABV5UT00_9MICC</name>
<organism evidence="1 2">
    <name type="scientific">Arthrobacter methylotrophus</name>
    <dbReference type="NCBI Taxonomy" id="121291"/>
    <lineage>
        <taxon>Bacteria</taxon>
        <taxon>Bacillati</taxon>
        <taxon>Actinomycetota</taxon>
        <taxon>Actinomycetes</taxon>
        <taxon>Micrococcales</taxon>
        <taxon>Micrococcaceae</taxon>
        <taxon>Arthrobacter</taxon>
    </lineage>
</organism>
<dbReference type="RefSeq" id="WP_376954632.1">
    <property type="nucleotide sequence ID" value="NZ_JBHMBH010000029.1"/>
</dbReference>